<feature type="compositionally biased region" description="Basic and acidic residues" evidence="6">
    <location>
        <begin position="162"/>
        <end position="181"/>
    </location>
</feature>
<dbReference type="GO" id="GO:0050852">
    <property type="term" value="P:T cell receptor signaling pathway"/>
    <property type="evidence" value="ECO:0007669"/>
    <property type="project" value="TreeGrafter"/>
</dbReference>
<dbReference type="AlphaFoldDB" id="A0A484C622"/>
<feature type="region of interest" description="Disordered" evidence="6">
    <location>
        <begin position="200"/>
        <end position="224"/>
    </location>
</feature>
<dbReference type="GO" id="GO:0005102">
    <property type="term" value="F:signaling receptor binding"/>
    <property type="evidence" value="ECO:0007669"/>
    <property type="project" value="TreeGrafter"/>
</dbReference>
<feature type="region of interest" description="Disordered" evidence="6">
    <location>
        <begin position="242"/>
        <end position="320"/>
    </location>
</feature>
<sequence>MSGNISLKLSKVKLADRGTYRCFIPGLDRQSFVQLHVGAVSSPVISLVGLDRDKGGVVLQCESEGWYPEPEVLWLDGEGNLLSAGPPETVRGPDDLYTVSSSVTVEKRPSNRFTCRVQQKDTNQTRETEIHVPDTKISHRDDTEENRTNDLSVTAEEAEALTGEKEQQRREEAERENRTLKEELETMKKEFESKLAEVQRQLKDEKQKHEDEQQALMTERQKMKNDMQAKIKEFGLKIFNKRTLKEGQQKREEAVQILTQKQDEAEKPRSENQQEQLQKELEIKKVHESKVEVREHKDSESEKDKTGSANQSSATGPVIVHEVGRNGKYIHLRNTSREIAVTGYAKDYHPIDLTWRDLKSWTPGDKLRFTLTTKRERSN</sequence>
<evidence type="ECO:0000256" key="1">
    <source>
        <dbReference type="ARBA" id="ARBA00004370"/>
    </source>
</evidence>
<keyword evidence="9" id="KW-1185">Reference proteome</keyword>
<dbReference type="Gene3D" id="2.60.40.10">
    <property type="entry name" value="Immunoglobulins"/>
    <property type="match status" value="2"/>
</dbReference>
<dbReference type="InterPro" id="IPR013783">
    <property type="entry name" value="Ig-like_fold"/>
</dbReference>
<dbReference type="STRING" id="8167.A0A484C622"/>
<protein>
    <recommendedName>
        <fullName evidence="7">Ig-like domain-containing protein</fullName>
    </recommendedName>
</protein>
<proteinExistence type="predicted"/>
<keyword evidence="3" id="KW-1133">Transmembrane helix</keyword>
<dbReference type="InterPro" id="IPR053896">
    <property type="entry name" value="BTN3A2-like_Ig-C"/>
</dbReference>
<feature type="region of interest" description="Disordered" evidence="6">
    <location>
        <begin position="134"/>
        <end position="181"/>
    </location>
</feature>
<dbReference type="SUPFAM" id="SSF48726">
    <property type="entry name" value="Immunoglobulin"/>
    <property type="match status" value="1"/>
</dbReference>
<keyword evidence="4" id="KW-0472">Membrane</keyword>
<evidence type="ECO:0000256" key="5">
    <source>
        <dbReference type="ARBA" id="ARBA00023319"/>
    </source>
</evidence>
<keyword evidence="5" id="KW-0393">Immunoglobulin domain</keyword>
<gene>
    <name evidence="8" type="ORF">EPR50_G00193830</name>
</gene>
<dbReference type="EMBL" id="SCKG01000019">
    <property type="protein sequence ID" value="TDG99390.1"/>
    <property type="molecule type" value="Genomic_DNA"/>
</dbReference>
<feature type="compositionally biased region" description="Basic and acidic residues" evidence="6">
    <location>
        <begin position="261"/>
        <end position="306"/>
    </location>
</feature>
<comment type="caution">
    <text evidence="8">The sequence shown here is derived from an EMBL/GenBank/DDBJ whole genome shotgun (WGS) entry which is preliminary data.</text>
</comment>
<evidence type="ECO:0000256" key="6">
    <source>
        <dbReference type="SAM" id="MobiDB-lite"/>
    </source>
</evidence>
<dbReference type="FunFam" id="2.60.40.10:FF:000088">
    <property type="entry name" value="Butyrophilin subfamily 1 member A1"/>
    <property type="match status" value="1"/>
</dbReference>
<dbReference type="InterPro" id="IPR007110">
    <property type="entry name" value="Ig-like_dom"/>
</dbReference>
<evidence type="ECO:0000256" key="2">
    <source>
        <dbReference type="ARBA" id="ARBA00022692"/>
    </source>
</evidence>
<dbReference type="InterPro" id="IPR036415">
    <property type="entry name" value="Lamin_tail_dom_sf"/>
</dbReference>
<feature type="compositionally biased region" description="Basic and acidic residues" evidence="6">
    <location>
        <begin position="243"/>
        <end position="254"/>
    </location>
</feature>
<dbReference type="PANTHER" id="PTHR24100">
    <property type="entry name" value="BUTYROPHILIN"/>
    <property type="match status" value="1"/>
</dbReference>
<dbReference type="PROSITE" id="PS50835">
    <property type="entry name" value="IG_LIKE"/>
    <property type="match status" value="1"/>
</dbReference>
<dbReference type="PANTHER" id="PTHR24100:SF151">
    <property type="entry name" value="ICOS LIGAND"/>
    <property type="match status" value="1"/>
</dbReference>
<dbReference type="Gene3D" id="2.60.40.1260">
    <property type="entry name" value="Lamin Tail domain"/>
    <property type="match status" value="1"/>
</dbReference>
<dbReference type="SUPFAM" id="SSF74853">
    <property type="entry name" value="Lamin A/C globular tail domain"/>
    <property type="match status" value="1"/>
</dbReference>
<accession>A0A484C622</accession>
<name>A0A484C622_PERFV</name>
<feature type="compositionally biased region" description="Basic and acidic residues" evidence="6">
    <location>
        <begin position="134"/>
        <end position="148"/>
    </location>
</feature>
<dbReference type="GO" id="GO:0009897">
    <property type="term" value="C:external side of plasma membrane"/>
    <property type="evidence" value="ECO:0007669"/>
    <property type="project" value="TreeGrafter"/>
</dbReference>
<evidence type="ECO:0000259" key="7">
    <source>
        <dbReference type="PROSITE" id="PS50835"/>
    </source>
</evidence>
<feature type="domain" description="Ig-like" evidence="7">
    <location>
        <begin position="43"/>
        <end position="131"/>
    </location>
</feature>
<feature type="compositionally biased region" description="Basic and acidic residues" evidence="6">
    <location>
        <begin position="200"/>
        <end position="212"/>
    </location>
</feature>
<comment type="subcellular location">
    <subcellularLocation>
        <location evidence="1">Membrane</location>
    </subcellularLocation>
</comment>
<evidence type="ECO:0000313" key="9">
    <source>
        <dbReference type="Proteomes" id="UP000295070"/>
    </source>
</evidence>
<evidence type="ECO:0000256" key="4">
    <source>
        <dbReference type="ARBA" id="ARBA00023136"/>
    </source>
</evidence>
<dbReference type="Pfam" id="PF22705">
    <property type="entry name" value="C2-set_3"/>
    <property type="match status" value="1"/>
</dbReference>
<evidence type="ECO:0000313" key="8">
    <source>
        <dbReference type="EMBL" id="TDG99390.1"/>
    </source>
</evidence>
<reference evidence="8 9" key="1">
    <citation type="submission" date="2019-01" db="EMBL/GenBank/DDBJ databases">
        <title>A chromosome-scale genome assembly of the yellow perch, Perca flavescens.</title>
        <authorList>
            <person name="Feron R."/>
            <person name="Morvezen R."/>
            <person name="Bestin A."/>
            <person name="Haffray P."/>
            <person name="Klopp C."/>
            <person name="Zahm M."/>
            <person name="Cabau C."/>
            <person name="Roques C."/>
            <person name="Donnadieu C."/>
            <person name="Bouchez O."/>
            <person name="Christie M."/>
            <person name="Larson W."/>
            <person name="Guiguen Y."/>
        </authorList>
    </citation>
    <scope>NUCLEOTIDE SEQUENCE [LARGE SCALE GENOMIC DNA]</scope>
    <source>
        <strain evidence="8">YP-PL-M2</strain>
        <tissue evidence="8">Blood</tissue>
    </source>
</reference>
<dbReference type="InterPro" id="IPR050504">
    <property type="entry name" value="IgSF_BTN/MOG"/>
</dbReference>
<dbReference type="Proteomes" id="UP000295070">
    <property type="component" value="Chromosome 19"/>
</dbReference>
<dbReference type="InterPro" id="IPR036179">
    <property type="entry name" value="Ig-like_dom_sf"/>
</dbReference>
<organism evidence="8 9">
    <name type="scientific">Perca flavescens</name>
    <name type="common">American yellow perch</name>
    <name type="synonym">Morone flavescens</name>
    <dbReference type="NCBI Taxonomy" id="8167"/>
    <lineage>
        <taxon>Eukaryota</taxon>
        <taxon>Metazoa</taxon>
        <taxon>Chordata</taxon>
        <taxon>Craniata</taxon>
        <taxon>Vertebrata</taxon>
        <taxon>Euteleostomi</taxon>
        <taxon>Actinopterygii</taxon>
        <taxon>Neopterygii</taxon>
        <taxon>Teleostei</taxon>
        <taxon>Neoteleostei</taxon>
        <taxon>Acanthomorphata</taxon>
        <taxon>Eupercaria</taxon>
        <taxon>Perciformes</taxon>
        <taxon>Percoidei</taxon>
        <taxon>Percidae</taxon>
        <taxon>Percinae</taxon>
        <taxon>Perca</taxon>
    </lineage>
</organism>
<evidence type="ECO:0000256" key="3">
    <source>
        <dbReference type="ARBA" id="ARBA00022989"/>
    </source>
</evidence>
<keyword evidence="2" id="KW-0812">Transmembrane</keyword>
<dbReference type="GO" id="GO:0001817">
    <property type="term" value="P:regulation of cytokine production"/>
    <property type="evidence" value="ECO:0007669"/>
    <property type="project" value="TreeGrafter"/>
</dbReference>